<proteinExistence type="predicted"/>
<gene>
    <name evidence="1" type="ORF">DHETER_LOCUS5922</name>
</gene>
<accession>A0ACA9M4V0</accession>
<sequence length="412" mass="46777">MNVYNSFRCEAEHVAPNFDAIEQESLNFDSSYGSSFSANSNAIVSNETTLRLSQQSLLIKSPPVTTNINVTATSKVSTDNESKLTHNYSQQHLFIKIPFPPMIDNDNLVKQNCVKPLTAYIVYRYVYIKELRSRNVNFQITRISHIISESWKQEPKIVKEEYKKLAENANNRYNFKYQQRQQLQLPVNQSPSPATTSKSPPTHLNNSSSSTSAIEQEELCNSLSAYQTNLTPSNENPIDKQVTSKVYRTKRTAACNLCRKKRVGCKYSGDGPCELCVKFNYECQFKEQKKRGPKPGKKVKSNTSWEGFRNLSNKYIQEARKFGINVTGIIIHPSISDTSNSTLQPSEIITDLGSTSFMEEINFPTYSPEFAIHTSPLQTFSSIDYGTLNNQLTLMTDNCILDDKDQYFAKNM</sequence>
<name>A0ACA9M4V0_9GLOM</name>
<evidence type="ECO:0000313" key="2">
    <source>
        <dbReference type="Proteomes" id="UP000789702"/>
    </source>
</evidence>
<protein>
    <submittedName>
        <fullName evidence="1">12449_t:CDS:1</fullName>
    </submittedName>
</protein>
<comment type="caution">
    <text evidence="1">The sequence shown here is derived from an EMBL/GenBank/DDBJ whole genome shotgun (WGS) entry which is preliminary data.</text>
</comment>
<dbReference type="Proteomes" id="UP000789702">
    <property type="component" value="Unassembled WGS sequence"/>
</dbReference>
<organism evidence="1 2">
    <name type="scientific">Dentiscutata heterogama</name>
    <dbReference type="NCBI Taxonomy" id="1316150"/>
    <lineage>
        <taxon>Eukaryota</taxon>
        <taxon>Fungi</taxon>
        <taxon>Fungi incertae sedis</taxon>
        <taxon>Mucoromycota</taxon>
        <taxon>Glomeromycotina</taxon>
        <taxon>Glomeromycetes</taxon>
        <taxon>Diversisporales</taxon>
        <taxon>Gigasporaceae</taxon>
        <taxon>Dentiscutata</taxon>
    </lineage>
</organism>
<keyword evidence="2" id="KW-1185">Reference proteome</keyword>
<reference evidence="1" key="1">
    <citation type="submission" date="2021-06" db="EMBL/GenBank/DDBJ databases">
        <authorList>
            <person name="Kallberg Y."/>
            <person name="Tangrot J."/>
            <person name="Rosling A."/>
        </authorList>
    </citation>
    <scope>NUCLEOTIDE SEQUENCE</scope>
    <source>
        <strain evidence="1">IL203A</strain>
    </source>
</reference>
<dbReference type="EMBL" id="CAJVPU010007000">
    <property type="protein sequence ID" value="CAG8567652.1"/>
    <property type="molecule type" value="Genomic_DNA"/>
</dbReference>
<evidence type="ECO:0000313" key="1">
    <source>
        <dbReference type="EMBL" id="CAG8567652.1"/>
    </source>
</evidence>